<evidence type="ECO:0000313" key="2">
    <source>
        <dbReference type="EMBL" id="RYV52777.1"/>
    </source>
</evidence>
<feature type="transmembrane region" description="Helical" evidence="1">
    <location>
        <begin position="59"/>
        <end position="76"/>
    </location>
</feature>
<proteinExistence type="predicted"/>
<keyword evidence="1" id="KW-0472">Membrane</keyword>
<feature type="transmembrane region" description="Helical" evidence="1">
    <location>
        <begin position="97"/>
        <end position="119"/>
    </location>
</feature>
<gene>
    <name evidence="2" type="ORF">EUA98_02000</name>
</gene>
<dbReference type="Proteomes" id="UP000293764">
    <property type="component" value="Unassembled WGS sequence"/>
</dbReference>
<dbReference type="EMBL" id="SDWW01000003">
    <property type="protein sequence ID" value="RYV52777.1"/>
    <property type="molecule type" value="Genomic_DNA"/>
</dbReference>
<dbReference type="AlphaFoldDB" id="A0A4Q5N6X1"/>
<comment type="caution">
    <text evidence="2">The sequence shown here is derived from an EMBL/GenBank/DDBJ whole genome shotgun (WGS) entry which is preliminary data.</text>
</comment>
<sequence>MARVWNLVGTVVAPATLVSALLFYFGYVSARAQFAYFGVDVDTLGFSTQEFVMRAPQPLLVPTLVLLLGTAALVWGNGAVRRRLDAVPSGSASRWLVVLRSAGAVLLGVALVLLLAFPLVGSWPAFPLVTPALLGVGAGLLARGATWATGRSRPGRTTIVLLVLVVVASVFWLTATLAQWSGTGQAKALARDLVSLPAVVVDTAEPLFAGDPAVVETTFPPEEGQTYRYRYRGLRLLAEGDGRLFLVPERWSPSGSTFVVDFDRARVRFRFVDDPP</sequence>
<evidence type="ECO:0000313" key="3">
    <source>
        <dbReference type="Proteomes" id="UP000293764"/>
    </source>
</evidence>
<accession>A0A4Q5N6X1</accession>
<protein>
    <submittedName>
        <fullName evidence="2">Uncharacterized protein</fullName>
    </submittedName>
</protein>
<feature type="transmembrane region" description="Helical" evidence="1">
    <location>
        <begin position="158"/>
        <end position="180"/>
    </location>
</feature>
<evidence type="ECO:0000256" key="1">
    <source>
        <dbReference type="SAM" id="Phobius"/>
    </source>
</evidence>
<feature type="transmembrane region" description="Helical" evidence="1">
    <location>
        <begin position="7"/>
        <end position="27"/>
    </location>
</feature>
<keyword evidence="1" id="KW-1133">Transmembrane helix</keyword>
<feature type="transmembrane region" description="Helical" evidence="1">
    <location>
        <begin position="125"/>
        <end position="146"/>
    </location>
</feature>
<keyword evidence="1" id="KW-0812">Transmembrane</keyword>
<dbReference type="OrthoDB" id="4350047at2"/>
<keyword evidence="3" id="KW-1185">Reference proteome</keyword>
<reference evidence="2 3" key="1">
    <citation type="submission" date="2019-01" db="EMBL/GenBank/DDBJ databases">
        <title>Novel species of Cellulomonas.</title>
        <authorList>
            <person name="Liu Q."/>
            <person name="Xin Y.-H."/>
        </authorList>
    </citation>
    <scope>NUCLEOTIDE SEQUENCE [LARGE SCALE GENOMIC DNA]</scope>
    <source>
        <strain evidence="2 3">HLT2-17</strain>
    </source>
</reference>
<name>A0A4Q5N6X1_9MICO</name>
<organism evidence="2 3">
    <name type="scientific">Pengzhenrongella frigida</name>
    <dbReference type="NCBI Taxonomy" id="1259133"/>
    <lineage>
        <taxon>Bacteria</taxon>
        <taxon>Bacillati</taxon>
        <taxon>Actinomycetota</taxon>
        <taxon>Actinomycetes</taxon>
        <taxon>Micrococcales</taxon>
        <taxon>Pengzhenrongella</taxon>
    </lineage>
</organism>